<protein>
    <submittedName>
        <fullName evidence="2">Putative RNA-binding protein with PUA-like domain</fullName>
    </submittedName>
</protein>
<evidence type="ECO:0000313" key="2">
    <source>
        <dbReference type="EMBL" id="MBB3880296.1"/>
    </source>
</evidence>
<dbReference type="SUPFAM" id="SSF88697">
    <property type="entry name" value="PUA domain-like"/>
    <property type="match status" value="1"/>
</dbReference>
<dbReference type="PANTHER" id="PTHR14087:SF7">
    <property type="entry name" value="THYMOCYTE NUCLEAR PROTEIN 1"/>
    <property type="match status" value="1"/>
</dbReference>
<dbReference type="Pfam" id="PF01878">
    <property type="entry name" value="EVE"/>
    <property type="match status" value="1"/>
</dbReference>
<dbReference type="PANTHER" id="PTHR14087">
    <property type="entry name" value="THYMOCYTE NUCLEAR PROTEIN 1"/>
    <property type="match status" value="1"/>
</dbReference>
<reference evidence="2 3" key="1">
    <citation type="submission" date="2020-08" db="EMBL/GenBank/DDBJ databases">
        <title>Genomic Encyclopedia of Type Strains, Phase IV (KMG-IV): sequencing the most valuable type-strain genomes for metagenomic binning, comparative biology and taxonomic classification.</title>
        <authorList>
            <person name="Goeker M."/>
        </authorList>
    </citation>
    <scope>NUCLEOTIDE SEQUENCE [LARGE SCALE GENOMIC DNA]</scope>
    <source>
        <strain evidence="2 3">DSM 19512</strain>
    </source>
</reference>
<name>A0A7W6AAL8_9SPHN</name>
<dbReference type="InterPro" id="IPR015947">
    <property type="entry name" value="PUA-like_sf"/>
</dbReference>
<feature type="domain" description="EVE" evidence="1">
    <location>
        <begin position="2"/>
        <end position="130"/>
    </location>
</feature>
<evidence type="ECO:0000259" key="1">
    <source>
        <dbReference type="Pfam" id="PF01878"/>
    </source>
</evidence>
<dbReference type="InterPro" id="IPR047197">
    <property type="entry name" value="THYN1-like_EVE"/>
</dbReference>
<sequence length="133" mass="14339">MAYWLLKSEADSYGWDDLVRDGATEWDGVRNAAAANHLRAMRPGDSALFYHSGKDKAAVGIATITRAAQADGDDGRWVSVAIAPDRPLLRPVTLAAMKAEVRLTDLPMLRQSRLSVSPVGDGEWATLMAMAGL</sequence>
<accession>A0A7W6AAL8</accession>
<evidence type="ECO:0000313" key="3">
    <source>
        <dbReference type="Proteomes" id="UP000538670"/>
    </source>
</evidence>
<proteinExistence type="predicted"/>
<dbReference type="AlphaFoldDB" id="A0A7W6AAL8"/>
<dbReference type="RefSeq" id="WP_183952359.1">
    <property type="nucleotide sequence ID" value="NZ_JACIDH010000014.1"/>
</dbReference>
<dbReference type="InterPro" id="IPR052181">
    <property type="entry name" value="5hmC_binding"/>
</dbReference>
<dbReference type="Proteomes" id="UP000538670">
    <property type="component" value="Unassembled WGS sequence"/>
</dbReference>
<dbReference type="InterPro" id="IPR002740">
    <property type="entry name" value="EVE_domain"/>
</dbReference>
<organism evidence="2 3">
    <name type="scientific">Sphingomonas pseudosanguinis</name>
    <dbReference type="NCBI Taxonomy" id="413712"/>
    <lineage>
        <taxon>Bacteria</taxon>
        <taxon>Pseudomonadati</taxon>
        <taxon>Pseudomonadota</taxon>
        <taxon>Alphaproteobacteria</taxon>
        <taxon>Sphingomonadales</taxon>
        <taxon>Sphingomonadaceae</taxon>
        <taxon>Sphingomonas</taxon>
    </lineage>
</organism>
<dbReference type="EMBL" id="JACIDH010000014">
    <property type="protein sequence ID" value="MBB3880296.1"/>
    <property type="molecule type" value="Genomic_DNA"/>
</dbReference>
<keyword evidence="3" id="KW-1185">Reference proteome</keyword>
<gene>
    <name evidence="2" type="ORF">GGR48_002740</name>
</gene>
<comment type="caution">
    <text evidence="2">The sequence shown here is derived from an EMBL/GenBank/DDBJ whole genome shotgun (WGS) entry which is preliminary data.</text>
</comment>
<dbReference type="CDD" id="cd21133">
    <property type="entry name" value="EVE"/>
    <property type="match status" value="1"/>
</dbReference>
<dbReference type="Gene3D" id="3.10.590.10">
    <property type="entry name" value="ph1033 like domains"/>
    <property type="match status" value="1"/>
</dbReference>